<protein>
    <submittedName>
        <fullName evidence="9">GntR family transcriptional regulator</fullName>
    </submittedName>
</protein>
<name>A0ABV2Z878_9ACTN</name>
<dbReference type="SUPFAM" id="SSF46689">
    <property type="entry name" value="Homeodomain-like"/>
    <property type="match status" value="1"/>
</dbReference>
<keyword evidence="1" id="KW-0663">Pyridoxal phosphate</keyword>
<dbReference type="SUPFAM" id="SSF48498">
    <property type="entry name" value="Tetracyclin repressor-like, C-terminal domain"/>
    <property type="match status" value="1"/>
</dbReference>
<dbReference type="Gene3D" id="1.10.357.10">
    <property type="entry name" value="Tetracycline Repressor, domain 2"/>
    <property type="match status" value="1"/>
</dbReference>
<reference evidence="9 10" key="1">
    <citation type="submission" date="2024-06" db="EMBL/GenBank/DDBJ databases">
        <title>The Natural Products Discovery Center: Release of the First 8490 Sequenced Strains for Exploring Actinobacteria Biosynthetic Diversity.</title>
        <authorList>
            <person name="Kalkreuter E."/>
            <person name="Kautsar S.A."/>
            <person name="Yang D."/>
            <person name="Bader C.D."/>
            <person name="Teijaro C.N."/>
            <person name="Fluegel L."/>
            <person name="Davis C.M."/>
            <person name="Simpson J.R."/>
            <person name="Lauterbach L."/>
            <person name="Steele A.D."/>
            <person name="Gui C."/>
            <person name="Meng S."/>
            <person name="Li G."/>
            <person name="Viehrig K."/>
            <person name="Ye F."/>
            <person name="Su P."/>
            <person name="Kiefer A.F."/>
            <person name="Nichols A."/>
            <person name="Cepeda A.J."/>
            <person name="Yan W."/>
            <person name="Fan B."/>
            <person name="Jiang Y."/>
            <person name="Adhikari A."/>
            <person name="Zheng C.-J."/>
            <person name="Schuster L."/>
            <person name="Cowan T.M."/>
            <person name="Smanski M.J."/>
            <person name="Chevrette M.G."/>
            <person name="De Carvalho L.P.S."/>
            <person name="Shen B."/>
        </authorList>
    </citation>
    <scope>NUCLEOTIDE SEQUENCE [LARGE SCALE GENOMIC DNA]</scope>
    <source>
        <strain evidence="9 10">NPDC033039</strain>
    </source>
</reference>
<dbReference type="Gene3D" id="1.10.10.60">
    <property type="entry name" value="Homeodomain-like"/>
    <property type="match status" value="1"/>
</dbReference>
<accession>A0ABV2Z878</accession>
<evidence type="ECO:0000256" key="3">
    <source>
        <dbReference type="ARBA" id="ARBA00023125"/>
    </source>
</evidence>
<dbReference type="Proteomes" id="UP001550853">
    <property type="component" value="Unassembled WGS sequence"/>
</dbReference>
<sequence>MAERPDPPYLRIAAALRRRIENGELAPGDRVPATRRLAEESGVALATATKALAVLRREGLIHATGRTGTVVAPRPAPRRTAPAPPPVSASAGDPGRDRLVRAAIALADAEGLAALSMRAVAGRLGVSTMAAYRNVQGKDELVALMTDTVLGELDHPRTPAPWRTRLEEGARALWRVHRAHPWLAQTGPLTRPQLLPRLLAYSEWMLAALDGHGLDAATVLDLNALLYSHIQGLAVHAEREAHAVGQTGLTDEEWLDTQEPTMSALLGSGAYPTLARLLDEVGEDGYDLRLDGLFERGLRALLDTVDRLVAECAPPA</sequence>
<dbReference type="Pfam" id="PF00440">
    <property type="entry name" value="TetR_N"/>
    <property type="match status" value="1"/>
</dbReference>
<dbReference type="InterPro" id="IPR009057">
    <property type="entry name" value="Homeodomain-like_sf"/>
</dbReference>
<gene>
    <name evidence="9" type="ORF">AB0E61_29240</name>
</gene>
<keyword evidence="2" id="KW-0805">Transcription regulation</keyword>
<feature type="region of interest" description="Disordered" evidence="6">
    <location>
        <begin position="69"/>
        <end position="94"/>
    </location>
</feature>
<dbReference type="InterPro" id="IPR036388">
    <property type="entry name" value="WH-like_DNA-bd_sf"/>
</dbReference>
<comment type="caution">
    <text evidence="9">The sequence shown here is derived from an EMBL/GenBank/DDBJ whole genome shotgun (WGS) entry which is preliminary data.</text>
</comment>
<keyword evidence="10" id="KW-1185">Reference proteome</keyword>
<dbReference type="PROSITE" id="PS50977">
    <property type="entry name" value="HTH_TETR_2"/>
    <property type="match status" value="1"/>
</dbReference>
<dbReference type="InterPro" id="IPR036390">
    <property type="entry name" value="WH_DNA-bd_sf"/>
</dbReference>
<feature type="compositionally biased region" description="Low complexity" evidence="6">
    <location>
        <begin position="69"/>
        <end position="81"/>
    </location>
</feature>
<dbReference type="SMART" id="SM00345">
    <property type="entry name" value="HTH_GNTR"/>
    <property type="match status" value="1"/>
</dbReference>
<evidence type="ECO:0000256" key="5">
    <source>
        <dbReference type="PROSITE-ProRule" id="PRU00335"/>
    </source>
</evidence>
<evidence type="ECO:0000256" key="4">
    <source>
        <dbReference type="ARBA" id="ARBA00023163"/>
    </source>
</evidence>
<dbReference type="Gene3D" id="1.10.10.10">
    <property type="entry name" value="Winged helix-like DNA-binding domain superfamily/Winged helix DNA-binding domain"/>
    <property type="match status" value="1"/>
</dbReference>
<dbReference type="EMBL" id="JBEZVI010000036">
    <property type="protein sequence ID" value="MEU3714171.1"/>
    <property type="molecule type" value="Genomic_DNA"/>
</dbReference>
<evidence type="ECO:0000259" key="8">
    <source>
        <dbReference type="PROSITE" id="PS50977"/>
    </source>
</evidence>
<evidence type="ECO:0000256" key="6">
    <source>
        <dbReference type="SAM" id="MobiDB-lite"/>
    </source>
</evidence>
<feature type="domain" description="HTH gntR-type" evidence="7">
    <location>
        <begin position="6"/>
        <end position="74"/>
    </location>
</feature>
<dbReference type="RefSeq" id="WP_030279714.1">
    <property type="nucleotide sequence ID" value="NZ_JBEZVI010000036.1"/>
</dbReference>
<evidence type="ECO:0000313" key="9">
    <source>
        <dbReference type="EMBL" id="MEU3714171.1"/>
    </source>
</evidence>
<dbReference type="InterPro" id="IPR000524">
    <property type="entry name" value="Tscrpt_reg_HTH_GntR"/>
</dbReference>
<evidence type="ECO:0000313" key="10">
    <source>
        <dbReference type="Proteomes" id="UP001550853"/>
    </source>
</evidence>
<evidence type="ECO:0000259" key="7">
    <source>
        <dbReference type="PROSITE" id="PS50949"/>
    </source>
</evidence>
<feature type="domain" description="HTH tetR-type" evidence="8">
    <location>
        <begin position="93"/>
        <end position="153"/>
    </location>
</feature>
<dbReference type="SUPFAM" id="SSF46785">
    <property type="entry name" value="Winged helix' DNA-binding domain"/>
    <property type="match status" value="1"/>
</dbReference>
<evidence type="ECO:0000256" key="1">
    <source>
        <dbReference type="ARBA" id="ARBA00022898"/>
    </source>
</evidence>
<dbReference type="InterPro" id="IPR004111">
    <property type="entry name" value="Repressor_TetR_C"/>
</dbReference>
<dbReference type="Pfam" id="PF00392">
    <property type="entry name" value="GntR"/>
    <property type="match status" value="1"/>
</dbReference>
<dbReference type="InterPro" id="IPR051446">
    <property type="entry name" value="HTH_trans_reg/aminotransferase"/>
</dbReference>
<dbReference type="PANTHER" id="PTHR46577">
    <property type="entry name" value="HTH-TYPE TRANSCRIPTIONAL REGULATORY PROTEIN GABR"/>
    <property type="match status" value="1"/>
</dbReference>
<evidence type="ECO:0000256" key="2">
    <source>
        <dbReference type="ARBA" id="ARBA00023015"/>
    </source>
</evidence>
<proteinExistence type="predicted"/>
<dbReference type="InterPro" id="IPR036271">
    <property type="entry name" value="Tet_transcr_reg_TetR-rel_C_sf"/>
</dbReference>
<keyword evidence="3 5" id="KW-0238">DNA-binding</keyword>
<dbReference type="PANTHER" id="PTHR46577:SF1">
    <property type="entry name" value="HTH-TYPE TRANSCRIPTIONAL REGULATORY PROTEIN GABR"/>
    <property type="match status" value="1"/>
</dbReference>
<feature type="DNA-binding region" description="H-T-H motif" evidence="5">
    <location>
        <begin position="116"/>
        <end position="135"/>
    </location>
</feature>
<keyword evidence="4" id="KW-0804">Transcription</keyword>
<dbReference type="Pfam" id="PF02909">
    <property type="entry name" value="TetR_C_1"/>
    <property type="match status" value="1"/>
</dbReference>
<dbReference type="InterPro" id="IPR001647">
    <property type="entry name" value="HTH_TetR"/>
</dbReference>
<organism evidence="9 10">
    <name type="scientific">Streptomyces catenulae</name>
    <dbReference type="NCBI Taxonomy" id="66875"/>
    <lineage>
        <taxon>Bacteria</taxon>
        <taxon>Bacillati</taxon>
        <taxon>Actinomycetota</taxon>
        <taxon>Actinomycetes</taxon>
        <taxon>Kitasatosporales</taxon>
        <taxon>Streptomycetaceae</taxon>
        <taxon>Streptomyces</taxon>
    </lineage>
</organism>
<dbReference type="PROSITE" id="PS50949">
    <property type="entry name" value="HTH_GNTR"/>
    <property type="match status" value="1"/>
</dbReference>